<evidence type="ECO:0000313" key="3">
    <source>
        <dbReference type="Proteomes" id="UP000763088"/>
    </source>
</evidence>
<protein>
    <recommendedName>
        <fullName evidence="4">NVEALA protein</fullName>
    </recommendedName>
</protein>
<comment type="caution">
    <text evidence="2">The sequence shown here is derived from an EMBL/GenBank/DDBJ whole genome shotgun (WGS) entry which is preliminary data.</text>
</comment>
<gene>
    <name evidence="2" type="ORF">E7102_03160</name>
</gene>
<feature type="signal peptide" evidence="1">
    <location>
        <begin position="1"/>
        <end position="23"/>
    </location>
</feature>
<sequence>MKKKGLYATALLLMLCFTKTSVKLNKNTGNNLLMQNVEALSEPDVQDVQKTKLCWTTLTFDKNVGVPSSITYCGTCTEVPYTHKEDQRSCKIKKQ</sequence>
<evidence type="ECO:0008006" key="4">
    <source>
        <dbReference type="Google" id="ProtNLM"/>
    </source>
</evidence>
<dbReference type="Proteomes" id="UP000763088">
    <property type="component" value="Unassembled WGS sequence"/>
</dbReference>
<reference evidence="2" key="1">
    <citation type="submission" date="2019-04" db="EMBL/GenBank/DDBJ databases">
        <title>Evolution of Biomass-Degrading Anaerobic Consortia Revealed by Metagenomics.</title>
        <authorList>
            <person name="Peng X."/>
        </authorList>
    </citation>
    <scope>NUCLEOTIDE SEQUENCE</scope>
    <source>
        <strain evidence="2">SIG141</strain>
    </source>
</reference>
<organism evidence="2 3">
    <name type="scientific">Xylanibacter ruminicola</name>
    <name type="common">Prevotella ruminicola</name>
    <dbReference type="NCBI Taxonomy" id="839"/>
    <lineage>
        <taxon>Bacteria</taxon>
        <taxon>Pseudomonadati</taxon>
        <taxon>Bacteroidota</taxon>
        <taxon>Bacteroidia</taxon>
        <taxon>Bacteroidales</taxon>
        <taxon>Prevotellaceae</taxon>
        <taxon>Xylanibacter</taxon>
    </lineage>
</organism>
<accession>A0A928GHY1</accession>
<dbReference type="EMBL" id="SUYD01000003">
    <property type="protein sequence ID" value="MBE6265460.1"/>
    <property type="molecule type" value="Genomic_DNA"/>
</dbReference>
<evidence type="ECO:0000256" key="1">
    <source>
        <dbReference type="SAM" id="SignalP"/>
    </source>
</evidence>
<proteinExistence type="predicted"/>
<evidence type="ECO:0000313" key="2">
    <source>
        <dbReference type="EMBL" id="MBE6265460.1"/>
    </source>
</evidence>
<dbReference type="AlphaFoldDB" id="A0A928GHY1"/>
<feature type="chain" id="PRO_5037011621" description="NVEALA protein" evidence="1">
    <location>
        <begin position="24"/>
        <end position="95"/>
    </location>
</feature>
<keyword evidence="1" id="KW-0732">Signal</keyword>
<name>A0A928GHY1_XYLRU</name>